<dbReference type="RefSeq" id="WP_006104895.1">
    <property type="nucleotide sequence ID" value="NZ_DS989867.1"/>
</dbReference>
<evidence type="ECO:0000256" key="2">
    <source>
        <dbReference type="ARBA" id="ARBA00004370"/>
    </source>
</evidence>
<keyword evidence="8 9" id="KW-0472">Membrane</keyword>
<keyword evidence="5" id="KW-0808">Transferase</keyword>
<evidence type="ECO:0000259" key="10">
    <source>
        <dbReference type="PROSITE" id="PS50109"/>
    </source>
</evidence>
<dbReference type="InterPro" id="IPR036890">
    <property type="entry name" value="HATPase_C_sf"/>
</dbReference>
<dbReference type="Gene3D" id="1.10.287.130">
    <property type="match status" value="1"/>
</dbReference>
<keyword evidence="6 12" id="KW-0418">Kinase</keyword>
<evidence type="ECO:0000256" key="4">
    <source>
        <dbReference type="ARBA" id="ARBA00022553"/>
    </source>
</evidence>
<name>B4W116_9CYAN</name>
<dbReference type="InterPro" id="IPR050736">
    <property type="entry name" value="Sensor_HK_Regulatory"/>
</dbReference>
<dbReference type="eggNOG" id="COG5002">
    <property type="taxonomic scope" value="Bacteria"/>
</dbReference>
<keyword evidence="13" id="KW-1185">Reference proteome</keyword>
<dbReference type="PANTHER" id="PTHR43711">
    <property type="entry name" value="TWO-COMPONENT HISTIDINE KINASE"/>
    <property type="match status" value="1"/>
</dbReference>
<dbReference type="Gene3D" id="3.30.565.10">
    <property type="entry name" value="Histidine kinase-like ATPase, C-terminal domain"/>
    <property type="match status" value="1"/>
</dbReference>
<dbReference type="GO" id="GO:0000155">
    <property type="term" value="F:phosphorelay sensor kinase activity"/>
    <property type="evidence" value="ECO:0007669"/>
    <property type="project" value="InterPro"/>
</dbReference>
<keyword evidence="7" id="KW-0902">Two-component regulatory system</keyword>
<protein>
    <recommendedName>
        <fullName evidence="3">histidine kinase</fullName>
        <ecNumber evidence="3">2.7.13.3</ecNumber>
    </recommendedName>
</protein>
<evidence type="ECO:0000256" key="7">
    <source>
        <dbReference type="ARBA" id="ARBA00023012"/>
    </source>
</evidence>
<dbReference type="Pfam" id="PF02518">
    <property type="entry name" value="HATPase_c"/>
    <property type="match status" value="1"/>
</dbReference>
<evidence type="ECO:0000313" key="12">
    <source>
        <dbReference type="EMBL" id="EDX72072.1"/>
    </source>
</evidence>
<dbReference type="Pfam" id="PF00512">
    <property type="entry name" value="HisKA"/>
    <property type="match status" value="1"/>
</dbReference>
<dbReference type="EMBL" id="DS989867">
    <property type="protein sequence ID" value="EDX72072.1"/>
    <property type="molecule type" value="Genomic_DNA"/>
</dbReference>
<dbReference type="SUPFAM" id="SSF47384">
    <property type="entry name" value="Homodimeric domain of signal transducing histidine kinase"/>
    <property type="match status" value="1"/>
</dbReference>
<reference evidence="12 13" key="1">
    <citation type="submission" date="2008-07" db="EMBL/GenBank/DDBJ databases">
        <authorList>
            <person name="Tandeau de Marsac N."/>
            <person name="Ferriera S."/>
            <person name="Johnson J."/>
            <person name="Kravitz S."/>
            <person name="Beeson K."/>
            <person name="Sutton G."/>
            <person name="Rogers Y.-H."/>
            <person name="Friedman R."/>
            <person name="Frazier M."/>
            <person name="Venter J.C."/>
        </authorList>
    </citation>
    <scope>NUCLEOTIDE SEQUENCE [LARGE SCALE GENOMIC DNA]</scope>
    <source>
        <strain evidence="12 13">PCC 7420</strain>
    </source>
</reference>
<keyword evidence="4" id="KW-0597">Phosphoprotein</keyword>
<dbReference type="SUPFAM" id="SSF55874">
    <property type="entry name" value="ATPase domain of HSP90 chaperone/DNA topoisomerase II/histidine kinase"/>
    <property type="match status" value="1"/>
</dbReference>
<gene>
    <name evidence="12" type="ORF">MC7420_7552</name>
</gene>
<dbReference type="InterPro" id="IPR003594">
    <property type="entry name" value="HATPase_dom"/>
</dbReference>
<dbReference type="InterPro" id="IPR005467">
    <property type="entry name" value="His_kinase_dom"/>
</dbReference>
<dbReference type="Gene3D" id="6.10.340.10">
    <property type="match status" value="1"/>
</dbReference>
<dbReference type="STRING" id="118168.MC7420_7552"/>
<comment type="subcellular location">
    <subcellularLocation>
        <location evidence="2">Membrane</location>
    </subcellularLocation>
</comment>
<dbReference type="InterPro" id="IPR003660">
    <property type="entry name" value="HAMP_dom"/>
</dbReference>
<evidence type="ECO:0000259" key="11">
    <source>
        <dbReference type="PROSITE" id="PS50885"/>
    </source>
</evidence>
<dbReference type="InterPro" id="IPR036097">
    <property type="entry name" value="HisK_dim/P_sf"/>
</dbReference>
<comment type="catalytic activity">
    <reaction evidence="1">
        <text>ATP + protein L-histidine = ADP + protein N-phospho-L-histidine.</text>
        <dbReference type="EC" id="2.7.13.3"/>
    </reaction>
</comment>
<dbReference type="CDD" id="cd00082">
    <property type="entry name" value="HisKA"/>
    <property type="match status" value="1"/>
</dbReference>
<dbReference type="SMART" id="SM00388">
    <property type="entry name" value="HisKA"/>
    <property type="match status" value="1"/>
</dbReference>
<feature type="domain" description="HAMP" evidence="11">
    <location>
        <begin position="200"/>
        <end position="254"/>
    </location>
</feature>
<evidence type="ECO:0000256" key="1">
    <source>
        <dbReference type="ARBA" id="ARBA00000085"/>
    </source>
</evidence>
<proteinExistence type="predicted"/>
<dbReference type="HOGENOM" id="CLU_000445_89_6_3"/>
<dbReference type="InterPro" id="IPR003661">
    <property type="entry name" value="HisK_dim/P_dom"/>
</dbReference>
<dbReference type="CDD" id="cd00075">
    <property type="entry name" value="HATPase"/>
    <property type="match status" value="1"/>
</dbReference>
<evidence type="ECO:0000256" key="8">
    <source>
        <dbReference type="ARBA" id="ARBA00023136"/>
    </source>
</evidence>
<sequence>MKFSSRLLKLLCKALPKFDPFSLQLRLTVGIAAVSITGLSAVAIWTSWYTQQILIQAQKNHIQYLSDRFPHEVELYSEMMPLEIGMQKTIENLTTGDTLLWVRRSDGSITAQSSALQLNPTNHLLSSQIPLIPKLYRVNGRYWIACGTPLQVQGERLGKIYVAKDITSEQAMFLSLIRTLGIASLLSITVMIVVISFYIKRSLQPLCQMSQLTQTISADDLGQARLHLDKAPSEMKELAQTFDNMLNRLFEAWEQQRQFVSNVSHELRTPLTIVSGYLQSTLRRGKNLTPPQQEALGIAAAEADRTVQLLQDLLDLARVDHGRMHFHLELFVLNDLVAEVVEMAVQYSNRVIDSDINRELIEVLADRDRLKQVLLNLIDNAVKYSDPDQPVTVKLDKPGEQVRIQVCDRGQGIPLAQQSRIFERFYRGDENRARSPGGTGLGLSIVKTLVEGMGGQVSVRSQLSQGSVFTVLLPAPS</sequence>
<dbReference type="PROSITE" id="PS50885">
    <property type="entry name" value="HAMP"/>
    <property type="match status" value="1"/>
</dbReference>
<feature type="domain" description="Histidine kinase" evidence="10">
    <location>
        <begin position="262"/>
        <end position="477"/>
    </location>
</feature>
<evidence type="ECO:0000256" key="6">
    <source>
        <dbReference type="ARBA" id="ARBA00022777"/>
    </source>
</evidence>
<dbReference type="PROSITE" id="PS50109">
    <property type="entry name" value="HIS_KIN"/>
    <property type="match status" value="1"/>
</dbReference>
<feature type="transmembrane region" description="Helical" evidence="9">
    <location>
        <begin position="180"/>
        <end position="199"/>
    </location>
</feature>
<dbReference type="PRINTS" id="PR00344">
    <property type="entry name" value="BCTRLSENSOR"/>
</dbReference>
<dbReference type="InterPro" id="IPR004358">
    <property type="entry name" value="Sig_transdc_His_kin-like_C"/>
</dbReference>
<keyword evidence="9" id="KW-1133">Transmembrane helix</keyword>
<dbReference type="FunFam" id="3.30.565.10:FF:000006">
    <property type="entry name" value="Sensor histidine kinase WalK"/>
    <property type="match status" value="1"/>
</dbReference>
<dbReference type="AlphaFoldDB" id="B4W116"/>
<dbReference type="GO" id="GO:0016020">
    <property type="term" value="C:membrane"/>
    <property type="evidence" value="ECO:0007669"/>
    <property type="project" value="UniProtKB-SubCell"/>
</dbReference>
<evidence type="ECO:0000256" key="3">
    <source>
        <dbReference type="ARBA" id="ARBA00012438"/>
    </source>
</evidence>
<dbReference type="SMART" id="SM00387">
    <property type="entry name" value="HATPase_c"/>
    <property type="match status" value="1"/>
</dbReference>
<feature type="transmembrane region" description="Helical" evidence="9">
    <location>
        <begin position="27"/>
        <end position="49"/>
    </location>
</feature>
<organism evidence="12 13">
    <name type="scientific">Coleofasciculus chthonoplastes PCC 7420</name>
    <dbReference type="NCBI Taxonomy" id="118168"/>
    <lineage>
        <taxon>Bacteria</taxon>
        <taxon>Bacillati</taxon>
        <taxon>Cyanobacteriota</taxon>
        <taxon>Cyanophyceae</taxon>
        <taxon>Coleofasciculales</taxon>
        <taxon>Coleofasciculaceae</taxon>
        <taxon>Coleofasciculus</taxon>
    </lineage>
</organism>
<evidence type="ECO:0000256" key="9">
    <source>
        <dbReference type="SAM" id="Phobius"/>
    </source>
</evidence>
<dbReference type="OrthoDB" id="9763461at2"/>
<evidence type="ECO:0000256" key="5">
    <source>
        <dbReference type="ARBA" id="ARBA00022679"/>
    </source>
</evidence>
<dbReference type="CDD" id="cd06225">
    <property type="entry name" value="HAMP"/>
    <property type="match status" value="1"/>
</dbReference>
<dbReference type="EC" id="2.7.13.3" evidence="3"/>
<dbReference type="FunFam" id="1.10.287.130:FF:000001">
    <property type="entry name" value="Two-component sensor histidine kinase"/>
    <property type="match status" value="1"/>
</dbReference>
<dbReference type="Proteomes" id="UP000003835">
    <property type="component" value="Unassembled WGS sequence"/>
</dbReference>
<keyword evidence="9" id="KW-0812">Transmembrane</keyword>
<dbReference type="PANTHER" id="PTHR43711:SF1">
    <property type="entry name" value="HISTIDINE KINASE 1"/>
    <property type="match status" value="1"/>
</dbReference>
<evidence type="ECO:0000313" key="13">
    <source>
        <dbReference type="Proteomes" id="UP000003835"/>
    </source>
</evidence>
<accession>B4W116</accession>